<reference evidence="1 2" key="1">
    <citation type="journal article" date="2014" name="Am. J. Bot.">
        <title>Genome assembly and annotation for red clover (Trifolium pratense; Fabaceae).</title>
        <authorList>
            <person name="Istvanek J."/>
            <person name="Jaros M."/>
            <person name="Krenek A."/>
            <person name="Repkova J."/>
        </authorList>
    </citation>
    <scope>NUCLEOTIDE SEQUENCE [LARGE SCALE GENOMIC DNA]</scope>
    <source>
        <strain evidence="2">cv. Tatra</strain>
        <tissue evidence="1">Young leaves</tissue>
    </source>
</reference>
<gene>
    <name evidence="1" type="ORF">L195_g032857</name>
</gene>
<proteinExistence type="predicted"/>
<accession>A0A2K3LEC8</accession>
<evidence type="ECO:0000313" key="2">
    <source>
        <dbReference type="Proteomes" id="UP000236291"/>
    </source>
</evidence>
<name>A0A2K3LEC8_TRIPR</name>
<dbReference type="Proteomes" id="UP000236291">
    <property type="component" value="Unassembled WGS sequence"/>
</dbReference>
<evidence type="ECO:0000313" key="1">
    <source>
        <dbReference type="EMBL" id="PNX76898.1"/>
    </source>
</evidence>
<comment type="caution">
    <text evidence="1">The sequence shown here is derived from an EMBL/GenBank/DDBJ whole genome shotgun (WGS) entry which is preliminary data.</text>
</comment>
<feature type="non-terminal residue" evidence="1">
    <location>
        <position position="1"/>
    </location>
</feature>
<dbReference type="EMBL" id="ASHM01031453">
    <property type="protein sequence ID" value="PNX76898.1"/>
    <property type="molecule type" value="Genomic_DNA"/>
</dbReference>
<evidence type="ECO:0008006" key="3">
    <source>
        <dbReference type="Google" id="ProtNLM"/>
    </source>
</evidence>
<dbReference type="AlphaFoldDB" id="A0A2K3LEC8"/>
<sequence>SKSVRTKPDHVFEVLRSRIVSRIAIFERSTRVKRAQLQSLRREFELLLMQEDESVDDYFRRTLAIATKMTA</sequence>
<protein>
    <recommendedName>
        <fullName evidence="3">Retrovirus-related Pol polyprotein from transposon TNT 1-94</fullName>
    </recommendedName>
</protein>
<organism evidence="1 2">
    <name type="scientific">Trifolium pratense</name>
    <name type="common">Red clover</name>
    <dbReference type="NCBI Taxonomy" id="57577"/>
    <lineage>
        <taxon>Eukaryota</taxon>
        <taxon>Viridiplantae</taxon>
        <taxon>Streptophyta</taxon>
        <taxon>Embryophyta</taxon>
        <taxon>Tracheophyta</taxon>
        <taxon>Spermatophyta</taxon>
        <taxon>Magnoliopsida</taxon>
        <taxon>eudicotyledons</taxon>
        <taxon>Gunneridae</taxon>
        <taxon>Pentapetalae</taxon>
        <taxon>rosids</taxon>
        <taxon>fabids</taxon>
        <taxon>Fabales</taxon>
        <taxon>Fabaceae</taxon>
        <taxon>Papilionoideae</taxon>
        <taxon>50 kb inversion clade</taxon>
        <taxon>NPAAA clade</taxon>
        <taxon>Hologalegina</taxon>
        <taxon>IRL clade</taxon>
        <taxon>Trifolieae</taxon>
        <taxon>Trifolium</taxon>
    </lineage>
</organism>
<reference evidence="1 2" key="2">
    <citation type="journal article" date="2017" name="Front. Plant Sci.">
        <title>Gene Classification and Mining of Molecular Markers Useful in Red Clover (Trifolium pratense) Breeding.</title>
        <authorList>
            <person name="Istvanek J."/>
            <person name="Dluhosova J."/>
            <person name="Dluhos P."/>
            <person name="Patkova L."/>
            <person name="Nedelnik J."/>
            <person name="Repkova J."/>
        </authorList>
    </citation>
    <scope>NUCLEOTIDE SEQUENCE [LARGE SCALE GENOMIC DNA]</scope>
    <source>
        <strain evidence="2">cv. Tatra</strain>
        <tissue evidence="1">Young leaves</tissue>
    </source>
</reference>